<dbReference type="InterPro" id="IPR006076">
    <property type="entry name" value="FAD-dep_OxRdtase"/>
</dbReference>
<dbReference type="SUPFAM" id="SSF51905">
    <property type="entry name" value="FAD/NAD(P)-binding domain"/>
    <property type="match status" value="1"/>
</dbReference>
<dbReference type="Gene3D" id="3.50.50.60">
    <property type="entry name" value="FAD/NAD(P)-binding domain"/>
    <property type="match status" value="1"/>
</dbReference>
<dbReference type="EMBL" id="AZAC01000034">
    <property type="protein sequence ID" value="KIX12064.1"/>
    <property type="molecule type" value="Genomic_DNA"/>
</dbReference>
<dbReference type="GO" id="GO:0005737">
    <property type="term" value="C:cytoplasm"/>
    <property type="evidence" value="ECO:0007669"/>
    <property type="project" value="TreeGrafter"/>
</dbReference>
<dbReference type="Proteomes" id="UP000032233">
    <property type="component" value="Unassembled WGS sequence"/>
</dbReference>
<organism evidence="3 4">
    <name type="scientific">Dethiosulfatarculus sandiegensis</name>
    <dbReference type="NCBI Taxonomy" id="1429043"/>
    <lineage>
        <taxon>Bacteria</taxon>
        <taxon>Pseudomonadati</taxon>
        <taxon>Thermodesulfobacteriota</taxon>
        <taxon>Desulfarculia</taxon>
        <taxon>Desulfarculales</taxon>
        <taxon>Desulfarculaceae</taxon>
        <taxon>Dethiosulfatarculus</taxon>
    </lineage>
</organism>
<keyword evidence="1" id="KW-0560">Oxidoreductase</keyword>
<dbReference type="InParanoid" id="A0A0D2J1I6"/>
<dbReference type="PANTHER" id="PTHR13847:SF287">
    <property type="entry name" value="FAD-DEPENDENT OXIDOREDUCTASE DOMAIN-CONTAINING PROTEIN 1"/>
    <property type="match status" value="1"/>
</dbReference>
<dbReference type="PANTHER" id="PTHR13847">
    <property type="entry name" value="SARCOSINE DEHYDROGENASE-RELATED"/>
    <property type="match status" value="1"/>
</dbReference>
<evidence type="ECO:0000313" key="4">
    <source>
        <dbReference type="Proteomes" id="UP000032233"/>
    </source>
</evidence>
<reference evidence="3 4" key="1">
    <citation type="submission" date="2013-11" db="EMBL/GenBank/DDBJ databases">
        <title>Metagenomic analysis of a methanogenic consortium involved in long chain n-alkane degradation.</title>
        <authorList>
            <person name="Davidova I.A."/>
            <person name="Callaghan A.V."/>
            <person name="Wawrik B."/>
            <person name="Pruitt S."/>
            <person name="Marks C."/>
            <person name="Duncan K.E."/>
            <person name="Suflita J.M."/>
        </authorList>
    </citation>
    <scope>NUCLEOTIDE SEQUENCE [LARGE SCALE GENOMIC DNA]</scope>
    <source>
        <strain evidence="3 4">SPR</strain>
    </source>
</reference>
<evidence type="ECO:0000259" key="2">
    <source>
        <dbReference type="Pfam" id="PF01266"/>
    </source>
</evidence>
<protein>
    <submittedName>
        <fullName evidence="3">FAD-dependent oxidoreductase</fullName>
    </submittedName>
</protein>
<sequence>MVIIGGGVIGASIAYQLAVRGLKPLLLEAGQLAHGSSGACDGMVLLQSKKPGIHLELAIESMKMYQNLAGELGFDVAYRQTGGMLVMETEAEVHAMEKLVQNLVENGLDAELAGTARALEKEPNLSPAITGASFCSQDGLVNPIRLTHGFMHGAKKNGALFFTGAEVTGFEVASNKIKAVKTSLGRVETGLVINAAGARAAQVALMAGISLPIKPRKGELIVTEPVAPLIHRGFLSAKYVAAKFDPSLAAKGGQGVSMEQTEEGNLLIGSTREFVGFDRRTTLESFRRIAANACRLVPALRQVKAIRTFAGFRPYTPDGLPALGPAPNLSGLIMAAGHEGDGIALAPVTGRLVAEYVYTGQINRIMEQCDPARFSEQD</sequence>
<keyword evidence="4" id="KW-1185">Reference proteome</keyword>
<evidence type="ECO:0000256" key="1">
    <source>
        <dbReference type="ARBA" id="ARBA00023002"/>
    </source>
</evidence>
<dbReference type="GO" id="GO:0016491">
    <property type="term" value="F:oxidoreductase activity"/>
    <property type="evidence" value="ECO:0007669"/>
    <property type="project" value="UniProtKB-KW"/>
</dbReference>
<proteinExistence type="predicted"/>
<name>A0A0D2J1I6_9BACT</name>
<gene>
    <name evidence="3" type="ORF">X474_19600</name>
</gene>
<dbReference type="FunCoup" id="A0A0D2J1I6">
    <property type="interactions" value="21"/>
</dbReference>
<dbReference type="Gene3D" id="3.30.9.10">
    <property type="entry name" value="D-Amino Acid Oxidase, subunit A, domain 2"/>
    <property type="match status" value="1"/>
</dbReference>
<accession>A0A0D2J1I6</accession>
<dbReference type="SUPFAM" id="SSF54373">
    <property type="entry name" value="FAD-linked reductases, C-terminal domain"/>
    <property type="match status" value="1"/>
</dbReference>
<dbReference type="STRING" id="1429043.X474_19600"/>
<evidence type="ECO:0000313" key="3">
    <source>
        <dbReference type="EMBL" id="KIX12064.1"/>
    </source>
</evidence>
<dbReference type="AlphaFoldDB" id="A0A0D2J1I6"/>
<dbReference type="Pfam" id="PF01266">
    <property type="entry name" value="DAO"/>
    <property type="match status" value="1"/>
</dbReference>
<dbReference type="InterPro" id="IPR036188">
    <property type="entry name" value="FAD/NAD-bd_sf"/>
</dbReference>
<feature type="domain" description="FAD dependent oxidoreductase" evidence="2">
    <location>
        <begin position="2"/>
        <end position="355"/>
    </location>
</feature>
<comment type="caution">
    <text evidence="3">The sequence shown here is derived from an EMBL/GenBank/DDBJ whole genome shotgun (WGS) entry which is preliminary data.</text>
</comment>